<dbReference type="Proteomes" id="UP000054937">
    <property type="component" value="Unassembled WGS sequence"/>
</dbReference>
<protein>
    <submittedName>
        <fullName evidence="3">Uncharacterized protein</fullName>
    </submittedName>
</protein>
<proteinExistence type="predicted"/>
<sequence>MQNQQQTQYQKEKDFKAKEQKLIEEKEELEQQLFDKLDDAVDSLDLDNNNNKSNKVINNSESKSRKGSSSKGLDIDEIVEAAQQEFQNIQNDLADLERKIVKWDIYEQNTLSLEDIMENLWSGFEEFNEKVGEILNKNQGFKDGNLIANYKALKNVLSHYQDLIKPLKDIEQKLNQKKITNTEHHMKNESDHDKYEFTELMNDMNNSYQEFKQYANQIWQQENDLEENVNEIDDIKAQLEKIQKSEKLKEAEIQELKKINQIQNEKDKNNLDEIKSLQNDKITLENTIKKIKDATKQGVNELNDKREKLQKEKEEIEEKYKKLLEEIQASSEQNANLKEQIQRNSKDSFLNQRLSLIKGNARKRAIRINQNKLQELQSQLQEQVEKNKTQEEKINELDEQKKITIQHNG</sequence>
<keyword evidence="1" id="KW-0175">Coiled coil</keyword>
<dbReference type="AlphaFoldDB" id="A0A0V0QML5"/>
<reference evidence="3 4" key="1">
    <citation type="journal article" date="2015" name="Sci. Rep.">
        <title>Genome of the facultative scuticociliatosis pathogen Pseudocohnilembus persalinus provides insight into its virulence through horizontal gene transfer.</title>
        <authorList>
            <person name="Xiong J."/>
            <person name="Wang G."/>
            <person name="Cheng J."/>
            <person name="Tian M."/>
            <person name="Pan X."/>
            <person name="Warren A."/>
            <person name="Jiang C."/>
            <person name="Yuan D."/>
            <person name="Miao W."/>
        </authorList>
    </citation>
    <scope>NUCLEOTIDE SEQUENCE [LARGE SCALE GENOMIC DNA]</scope>
    <source>
        <strain evidence="3">36N120E</strain>
    </source>
</reference>
<keyword evidence="4" id="KW-1185">Reference proteome</keyword>
<comment type="caution">
    <text evidence="3">The sequence shown here is derived from an EMBL/GenBank/DDBJ whole genome shotgun (WGS) entry which is preliminary data.</text>
</comment>
<organism evidence="3 4">
    <name type="scientific">Pseudocohnilembus persalinus</name>
    <name type="common">Ciliate</name>
    <dbReference type="NCBI Taxonomy" id="266149"/>
    <lineage>
        <taxon>Eukaryota</taxon>
        <taxon>Sar</taxon>
        <taxon>Alveolata</taxon>
        <taxon>Ciliophora</taxon>
        <taxon>Intramacronucleata</taxon>
        <taxon>Oligohymenophorea</taxon>
        <taxon>Scuticociliatia</taxon>
        <taxon>Philasterida</taxon>
        <taxon>Pseudocohnilembidae</taxon>
        <taxon>Pseudocohnilembus</taxon>
    </lineage>
</organism>
<evidence type="ECO:0000313" key="3">
    <source>
        <dbReference type="EMBL" id="KRX03515.1"/>
    </source>
</evidence>
<name>A0A0V0QML5_PSEPJ</name>
<dbReference type="EMBL" id="LDAU01000131">
    <property type="protein sequence ID" value="KRX03515.1"/>
    <property type="molecule type" value="Genomic_DNA"/>
</dbReference>
<evidence type="ECO:0000256" key="1">
    <source>
        <dbReference type="SAM" id="Coils"/>
    </source>
</evidence>
<feature type="compositionally biased region" description="Basic and acidic residues" evidence="2">
    <location>
        <begin position="387"/>
        <end position="402"/>
    </location>
</feature>
<feature type="region of interest" description="Disordered" evidence="2">
    <location>
        <begin position="43"/>
        <end position="70"/>
    </location>
</feature>
<gene>
    <name evidence="3" type="ORF">PPERSA_02894</name>
</gene>
<feature type="coiled-coil region" evidence="1">
    <location>
        <begin position="12"/>
        <end position="39"/>
    </location>
</feature>
<feature type="region of interest" description="Disordered" evidence="2">
    <location>
        <begin position="387"/>
        <end position="409"/>
    </location>
</feature>
<accession>A0A0V0QML5</accession>
<evidence type="ECO:0000256" key="2">
    <source>
        <dbReference type="SAM" id="MobiDB-lite"/>
    </source>
</evidence>
<dbReference type="InParanoid" id="A0A0V0QML5"/>
<feature type="compositionally biased region" description="Low complexity" evidence="2">
    <location>
        <begin position="46"/>
        <end position="70"/>
    </location>
</feature>
<evidence type="ECO:0000313" key="4">
    <source>
        <dbReference type="Proteomes" id="UP000054937"/>
    </source>
</evidence>